<dbReference type="Gene3D" id="3.40.50.620">
    <property type="entry name" value="HUPs"/>
    <property type="match status" value="1"/>
</dbReference>
<dbReference type="EMBL" id="ADBJ01000018">
    <property type="protein sequence ID" value="EFA82779.1"/>
    <property type="molecule type" value="Genomic_DNA"/>
</dbReference>
<evidence type="ECO:0000256" key="5">
    <source>
        <dbReference type="ARBA" id="ARBA00022679"/>
    </source>
</evidence>
<dbReference type="Pfam" id="PF01467">
    <property type="entry name" value="CTP_transf_like"/>
    <property type="match status" value="1"/>
</dbReference>
<dbReference type="OMA" id="QPWKENI"/>
<dbReference type="GO" id="GO:0009435">
    <property type="term" value="P:NAD+ biosynthetic process"/>
    <property type="evidence" value="ECO:0007669"/>
    <property type="project" value="UniProtKB-UniPathway"/>
</dbReference>
<comment type="similarity">
    <text evidence="12">Belongs to the eukaryotic NMN adenylyltransferase family.</text>
</comment>
<evidence type="ECO:0000256" key="10">
    <source>
        <dbReference type="ARBA" id="ARBA00023128"/>
    </source>
</evidence>
<keyword evidence="8 12" id="KW-0067">ATP-binding</keyword>
<comment type="cofactor">
    <cofactor evidence="1">
        <name>Mg(2+)</name>
        <dbReference type="ChEBI" id="CHEBI:18420"/>
    </cofactor>
</comment>
<evidence type="ECO:0000256" key="4">
    <source>
        <dbReference type="ARBA" id="ARBA00022642"/>
    </source>
</evidence>
<evidence type="ECO:0000256" key="8">
    <source>
        <dbReference type="ARBA" id="ARBA00022840"/>
    </source>
</evidence>
<keyword evidence="10" id="KW-0496">Mitochondrion</keyword>
<dbReference type="AlphaFoldDB" id="D3B7N6"/>
<reference evidence="14 15" key="1">
    <citation type="journal article" date="2011" name="Genome Res.">
        <title>Phylogeny-wide analysis of social amoeba genomes highlights ancient origins for complex intercellular communication.</title>
        <authorList>
            <person name="Heidel A.J."/>
            <person name="Lawal H.M."/>
            <person name="Felder M."/>
            <person name="Schilde C."/>
            <person name="Helps N.R."/>
            <person name="Tunggal B."/>
            <person name="Rivero F."/>
            <person name="John U."/>
            <person name="Schleicher M."/>
            <person name="Eichinger L."/>
            <person name="Platzer M."/>
            <person name="Noegel A.A."/>
            <person name="Schaap P."/>
            <person name="Gloeckner G."/>
        </authorList>
    </citation>
    <scope>NUCLEOTIDE SEQUENCE [LARGE SCALE GENOMIC DNA]</scope>
    <source>
        <strain evidence="15">ATCC 26659 / Pp 5 / PN500</strain>
    </source>
</reference>
<keyword evidence="6 12" id="KW-0548">Nucleotidyltransferase</keyword>
<accession>D3B7N6</accession>
<dbReference type="STRING" id="670386.D3B7N6"/>
<keyword evidence="15" id="KW-1185">Reference proteome</keyword>
<dbReference type="Proteomes" id="UP000001396">
    <property type="component" value="Unassembled WGS sequence"/>
</dbReference>
<dbReference type="GO" id="GO:0005524">
    <property type="term" value="F:ATP binding"/>
    <property type="evidence" value="ECO:0007669"/>
    <property type="project" value="UniProtKB-KW"/>
</dbReference>
<dbReference type="GO" id="GO:0005759">
    <property type="term" value="C:mitochondrial matrix"/>
    <property type="evidence" value="ECO:0007669"/>
    <property type="project" value="UniProtKB-ARBA"/>
</dbReference>
<dbReference type="FunCoup" id="D3B7N6">
    <property type="interactions" value="96"/>
</dbReference>
<dbReference type="GeneID" id="31359961"/>
<dbReference type="PANTHER" id="PTHR12039">
    <property type="entry name" value="NICOTINAMIDE MONONUCLEOTIDE ADENYLYLTRANSFERASE"/>
    <property type="match status" value="1"/>
</dbReference>
<dbReference type="NCBIfam" id="TIGR00482">
    <property type="entry name" value="nicotinate (nicotinamide) nucleotide adenylyltransferase"/>
    <property type="match status" value="1"/>
</dbReference>
<proteinExistence type="inferred from homology"/>
<comment type="function">
    <text evidence="11">Catalyzes the formation of NAD(+) from nicotinamide mononucleotide (NMN) and ATP. Can also use the deamidated form; nicotinic acid mononucleotide (NaMN) as substrate with the same efficiency. Can use triazofurin monophosphate (TrMP) as substrate. Can also use GTP and ITP as nucleotide donors. Also catalyzes the reverse reaction, i.e. the pyrophosphorolytic cleavage of NAD(+). For the pyrophosphorolytic activity, can use NAD(+), NADH, NaAD, nicotinic acid adenine dinucleotide phosphate (NHD), nicotinamide guanine dinucleotide (NGD) as substrates. Fails to cleave phosphorylated dinucleotides NADP(+), NADPH and NaADP(+). Protects against axonal degeneration following injury. May be involved in the maintenance of axonal integrity. Also functions as a stress-response chaperone protein that prevents toxic aggregation of proteins; this function may be independent of its NAD(+) synthesis activity.</text>
</comment>
<keyword evidence="9 12" id="KW-0520">NAD</keyword>
<dbReference type="InterPro" id="IPR004821">
    <property type="entry name" value="Cyt_trans-like"/>
</dbReference>
<evidence type="ECO:0000256" key="3">
    <source>
        <dbReference type="ARBA" id="ARBA00011881"/>
    </source>
</evidence>
<comment type="catalytic activity">
    <reaction evidence="12">
        <text>nicotinate beta-D-ribonucleotide + ATP + H(+) = deamido-NAD(+) + diphosphate</text>
        <dbReference type="Rhea" id="RHEA:22860"/>
        <dbReference type="ChEBI" id="CHEBI:15378"/>
        <dbReference type="ChEBI" id="CHEBI:30616"/>
        <dbReference type="ChEBI" id="CHEBI:33019"/>
        <dbReference type="ChEBI" id="CHEBI:57502"/>
        <dbReference type="ChEBI" id="CHEBI:58437"/>
        <dbReference type="EC" id="2.7.7.18"/>
    </reaction>
</comment>
<dbReference type="InParanoid" id="D3B7N6"/>
<gene>
    <name evidence="14" type="ORF">PPL_04474</name>
</gene>
<dbReference type="InterPro" id="IPR051182">
    <property type="entry name" value="Euk_NMN_adenylyltrnsfrase"/>
</dbReference>
<evidence type="ECO:0000313" key="14">
    <source>
        <dbReference type="EMBL" id="EFA82779.1"/>
    </source>
</evidence>
<dbReference type="GO" id="GO:0000309">
    <property type="term" value="F:nicotinamide-nucleotide adenylyltransferase activity"/>
    <property type="evidence" value="ECO:0007669"/>
    <property type="project" value="UniProtKB-EC"/>
</dbReference>
<dbReference type="PANTHER" id="PTHR12039:SF0">
    <property type="entry name" value="NICOTINAMIDE-NUCLEOTIDE ADENYLYLTRANSFERASE"/>
    <property type="match status" value="1"/>
</dbReference>
<keyword evidence="5 12" id="KW-0808">Transferase</keyword>
<comment type="subunit">
    <text evidence="3">Homotetramer.</text>
</comment>
<sequence length="293" mass="33659">MEKNNQCRSPLLCERRNNIWSLQMTWTLSVLCHGGSWLILRTYNRGKLISSLTELTPCKYQFLTNKLKKPTDPSRQPVVLISCGSFNPVTFMHLRMFEICKDWCNDNGMEVLGGYLSPVGDAYKKATLIPMKYRCEMLSLALESSEWLNIDTWEARRPEFTPTRQVMDYIHRAVNEHLQLGDNVTVQLKLVAGADLLGTFNVPKLWADQDMDKITSDEYGFLCLERTGSDIEDIISKNIILTKNKLNVKTIKVSITNDVSSTKMRELVKNNKSLKYLTLDPVIEYISSNNLYK</sequence>
<dbReference type="InterPro" id="IPR014729">
    <property type="entry name" value="Rossmann-like_a/b/a_fold"/>
</dbReference>
<comment type="subcellular location">
    <subcellularLocation>
        <location evidence="2">Mitochondrion</location>
    </subcellularLocation>
</comment>
<dbReference type="FunFam" id="3.40.50.620:FF:000221">
    <property type="entry name" value="Nicotinamide/nicotinic acid mononucleotide adenylyltransferase 3"/>
    <property type="match status" value="1"/>
</dbReference>
<keyword evidence="7 12" id="KW-0547">Nucleotide-binding</keyword>
<organism evidence="14 15">
    <name type="scientific">Heterostelium pallidum (strain ATCC 26659 / Pp 5 / PN500)</name>
    <name type="common">Cellular slime mold</name>
    <name type="synonym">Polysphondylium pallidum</name>
    <dbReference type="NCBI Taxonomy" id="670386"/>
    <lineage>
        <taxon>Eukaryota</taxon>
        <taxon>Amoebozoa</taxon>
        <taxon>Evosea</taxon>
        <taxon>Eumycetozoa</taxon>
        <taxon>Dictyostelia</taxon>
        <taxon>Acytosteliales</taxon>
        <taxon>Acytosteliaceae</taxon>
        <taxon>Heterostelium</taxon>
    </lineage>
</organism>
<feature type="domain" description="Cytidyltransferase-like" evidence="13">
    <location>
        <begin position="83"/>
        <end position="266"/>
    </location>
</feature>
<comment type="caution">
    <text evidence="14">The sequence shown here is derived from an EMBL/GenBank/DDBJ whole genome shotgun (WGS) entry which is preliminary data.</text>
</comment>
<keyword evidence="4 12" id="KW-0662">Pyridine nucleotide biosynthesis</keyword>
<evidence type="ECO:0000256" key="1">
    <source>
        <dbReference type="ARBA" id="ARBA00001946"/>
    </source>
</evidence>
<evidence type="ECO:0000256" key="11">
    <source>
        <dbReference type="ARBA" id="ARBA00093425"/>
    </source>
</evidence>
<comment type="catalytic activity">
    <reaction evidence="12">
        <text>beta-nicotinamide D-ribonucleotide + ATP + H(+) = diphosphate + NAD(+)</text>
        <dbReference type="Rhea" id="RHEA:21360"/>
        <dbReference type="ChEBI" id="CHEBI:14649"/>
        <dbReference type="ChEBI" id="CHEBI:15378"/>
        <dbReference type="ChEBI" id="CHEBI:30616"/>
        <dbReference type="ChEBI" id="CHEBI:33019"/>
        <dbReference type="ChEBI" id="CHEBI:57540"/>
        <dbReference type="EC" id="2.7.7.1"/>
    </reaction>
</comment>
<dbReference type="EC" id="2.7.7.18" evidence="12"/>
<evidence type="ECO:0000256" key="9">
    <source>
        <dbReference type="ARBA" id="ARBA00023027"/>
    </source>
</evidence>
<evidence type="ECO:0000256" key="6">
    <source>
        <dbReference type="ARBA" id="ARBA00022695"/>
    </source>
</evidence>
<evidence type="ECO:0000256" key="12">
    <source>
        <dbReference type="RuleBase" id="RU362021"/>
    </source>
</evidence>
<dbReference type="UniPathway" id="UPA00253">
    <property type="reaction ID" value="UER00600"/>
</dbReference>
<protein>
    <recommendedName>
        <fullName evidence="12">Nicotinamide-nucleotide adenylyltransferase</fullName>
        <ecNumber evidence="12">2.7.7.1</ecNumber>
        <ecNumber evidence="12">2.7.7.18</ecNumber>
    </recommendedName>
</protein>
<comment type="pathway">
    <text evidence="12">Cofactor biosynthesis; NAD(+) biosynthesis; NAD(+) from nicotinamide D-ribonucleotide: step 1/1.</text>
</comment>
<dbReference type="GO" id="GO:0004515">
    <property type="term" value="F:nicotinate-nucleotide adenylyltransferase activity"/>
    <property type="evidence" value="ECO:0007669"/>
    <property type="project" value="UniProtKB-EC"/>
</dbReference>
<evidence type="ECO:0000259" key="13">
    <source>
        <dbReference type="Pfam" id="PF01467"/>
    </source>
</evidence>
<evidence type="ECO:0000256" key="7">
    <source>
        <dbReference type="ARBA" id="ARBA00022741"/>
    </source>
</evidence>
<dbReference type="EC" id="2.7.7.1" evidence="12"/>
<dbReference type="InterPro" id="IPR005248">
    <property type="entry name" value="NadD/NMNAT"/>
</dbReference>
<dbReference type="RefSeq" id="XP_020434896.1">
    <property type="nucleotide sequence ID" value="XM_020575376.1"/>
</dbReference>
<evidence type="ECO:0000313" key="15">
    <source>
        <dbReference type="Proteomes" id="UP000001396"/>
    </source>
</evidence>
<evidence type="ECO:0000256" key="2">
    <source>
        <dbReference type="ARBA" id="ARBA00004173"/>
    </source>
</evidence>
<dbReference type="SUPFAM" id="SSF52374">
    <property type="entry name" value="Nucleotidylyl transferase"/>
    <property type="match status" value="1"/>
</dbReference>
<name>D3B7N6_HETP5</name>